<dbReference type="EMBL" id="UINC01001527">
    <property type="protein sequence ID" value="SUZ82916.1"/>
    <property type="molecule type" value="Genomic_DNA"/>
</dbReference>
<dbReference type="SUPFAM" id="SSF51735">
    <property type="entry name" value="NAD(P)-binding Rossmann-fold domains"/>
    <property type="match status" value="1"/>
</dbReference>
<dbReference type="Pfam" id="PF01370">
    <property type="entry name" value="Epimerase"/>
    <property type="match status" value="1"/>
</dbReference>
<evidence type="ECO:0000259" key="2">
    <source>
        <dbReference type="Pfam" id="PF01370"/>
    </source>
</evidence>
<dbReference type="PANTHER" id="PTHR43000">
    <property type="entry name" value="DTDP-D-GLUCOSE 4,6-DEHYDRATASE-RELATED"/>
    <property type="match status" value="1"/>
</dbReference>
<accession>A0A381QU22</accession>
<dbReference type="InterPro" id="IPR036291">
    <property type="entry name" value="NAD(P)-bd_dom_sf"/>
</dbReference>
<feature type="domain" description="NAD-dependent epimerase/dehydratase" evidence="2">
    <location>
        <begin position="7"/>
        <end position="239"/>
    </location>
</feature>
<comment type="similarity">
    <text evidence="1">Belongs to the NAD(P)-dependent epimerase/dehydratase family.</text>
</comment>
<dbReference type="Gene3D" id="3.40.50.720">
    <property type="entry name" value="NAD(P)-binding Rossmann-like Domain"/>
    <property type="match status" value="1"/>
</dbReference>
<proteinExistence type="inferred from homology"/>
<sequence>MADGKKVLVTGGAGFIGSHMVDRLLELDYKVVVMDDLSTGKIKNLDSGAVFHHTDITQPAMGEIIQKEQPDLVFHMAAQTSVTQSTKDPIGDANSNVLGTLRLLEASRRVGVEKIIYSCTGGALYGDPDNIPVADDAPLAPVSPYGMSKWVAEQYLNFYYRLYRLRYTSLRYGNVFGPRQDPHGEAGVVAIFSQAMLEGKQPSIFGDGAQERDFISVFDVIDANLAAIDRGDGKAMNIASGEATSINRIFELLQRITGYKWDPLHAPQRSGEVYRIALDSSRAAQEIGWSPRVSLEEGLRMTVDYFKESMGPTGRVPSVG</sequence>
<evidence type="ECO:0000256" key="1">
    <source>
        <dbReference type="ARBA" id="ARBA00007637"/>
    </source>
</evidence>
<protein>
    <recommendedName>
        <fullName evidence="2">NAD-dependent epimerase/dehydratase domain-containing protein</fullName>
    </recommendedName>
</protein>
<evidence type="ECO:0000313" key="3">
    <source>
        <dbReference type="EMBL" id="SUZ82916.1"/>
    </source>
</evidence>
<dbReference type="InterPro" id="IPR001509">
    <property type="entry name" value="Epimerase_deHydtase"/>
</dbReference>
<dbReference type="Gene3D" id="3.90.25.10">
    <property type="entry name" value="UDP-galactose 4-epimerase, domain 1"/>
    <property type="match status" value="1"/>
</dbReference>
<gene>
    <name evidence="3" type="ORF">METZ01_LOCUS35770</name>
</gene>
<reference evidence="3" key="1">
    <citation type="submission" date="2018-05" db="EMBL/GenBank/DDBJ databases">
        <authorList>
            <person name="Lanie J.A."/>
            <person name="Ng W.-L."/>
            <person name="Kazmierczak K.M."/>
            <person name="Andrzejewski T.M."/>
            <person name="Davidsen T.M."/>
            <person name="Wayne K.J."/>
            <person name="Tettelin H."/>
            <person name="Glass J.I."/>
            <person name="Rusch D."/>
            <person name="Podicherti R."/>
            <person name="Tsui H.-C.T."/>
            <person name="Winkler M.E."/>
        </authorList>
    </citation>
    <scope>NUCLEOTIDE SEQUENCE</scope>
</reference>
<organism evidence="3">
    <name type="scientific">marine metagenome</name>
    <dbReference type="NCBI Taxonomy" id="408172"/>
    <lineage>
        <taxon>unclassified sequences</taxon>
        <taxon>metagenomes</taxon>
        <taxon>ecological metagenomes</taxon>
    </lineage>
</organism>
<name>A0A381QU22_9ZZZZ</name>
<dbReference type="AlphaFoldDB" id="A0A381QU22"/>